<sequence>MVFPNRKRRDYLQGAFWFCASFPRNGPLRGYKKFRGPSLQAIPDNQHLLKSIHQVRSSSSFNAEHTVYLQVTSWPTKEEK</sequence>
<reference evidence="1" key="2">
    <citation type="submission" date="2020-08" db="EMBL/GenBank/DDBJ databases">
        <title>Draft Genome Sequence of Cumin Blight Pathogen Alternaria burnsii.</title>
        <authorList>
            <person name="Feng Z."/>
        </authorList>
    </citation>
    <scope>NUCLEOTIDE SEQUENCE</scope>
    <source>
        <strain evidence="1">CBS107.38</strain>
    </source>
</reference>
<dbReference type="RefSeq" id="XP_038787204.1">
    <property type="nucleotide sequence ID" value="XM_038930254.1"/>
</dbReference>
<gene>
    <name evidence="1" type="ORF">GT037_005207</name>
</gene>
<evidence type="ECO:0000313" key="1">
    <source>
        <dbReference type="EMBL" id="KAF7676995.1"/>
    </source>
</evidence>
<accession>A0A8H7B4L0</accession>
<comment type="caution">
    <text evidence="1">The sequence shown here is derived from an EMBL/GenBank/DDBJ whole genome shotgun (WGS) entry which is preliminary data.</text>
</comment>
<dbReference type="Proteomes" id="UP000596902">
    <property type="component" value="Unassembled WGS sequence"/>
</dbReference>
<dbReference type="GeneID" id="62203432"/>
<proteinExistence type="predicted"/>
<keyword evidence="2" id="KW-1185">Reference proteome</keyword>
<dbReference type="AlphaFoldDB" id="A0A8H7B4L0"/>
<organism evidence="1 2">
    <name type="scientific">Alternaria burnsii</name>
    <dbReference type="NCBI Taxonomy" id="1187904"/>
    <lineage>
        <taxon>Eukaryota</taxon>
        <taxon>Fungi</taxon>
        <taxon>Dikarya</taxon>
        <taxon>Ascomycota</taxon>
        <taxon>Pezizomycotina</taxon>
        <taxon>Dothideomycetes</taxon>
        <taxon>Pleosporomycetidae</taxon>
        <taxon>Pleosporales</taxon>
        <taxon>Pleosporineae</taxon>
        <taxon>Pleosporaceae</taxon>
        <taxon>Alternaria</taxon>
        <taxon>Alternaria sect. Alternaria</taxon>
    </lineage>
</organism>
<name>A0A8H7B4L0_9PLEO</name>
<dbReference type="EMBL" id="JAAABM010000006">
    <property type="protein sequence ID" value="KAF7676995.1"/>
    <property type="molecule type" value="Genomic_DNA"/>
</dbReference>
<evidence type="ECO:0000313" key="2">
    <source>
        <dbReference type="Proteomes" id="UP000596902"/>
    </source>
</evidence>
<reference evidence="1" key="1">
    <citation type="submission" date="2020-01" db="EMBL/GenBank/DDBJ databases">
        <authorList>
            <person name="Feng Z.H.Z."/>
        </authorList>
    </citation>
    <scope>NUCLEOTIDE SEQUENCE</scope>
    <source>
        <strain evidence="1">CBS107.38</strain>
    </source>
</reference>
<protein>
    <submittedName>
        <fullName evidence="1">Uncharacterized protein</fullName>
    </submittedName>
</protein>